<dbReference type="SUPFAM" id="SSF48264">
    <property type="entry name" value="Cytochrome P450"/>
    <property type="match status" value="1"/>
</dbReference>
<keyword evidence="4" id="KW-0812">Transmembrane</keyword>
<comment type="subcellular location">
    <subcellularLocation>
        <location evidence="1">Membrane</location>
        <topology evidence="1">Single-pass membrane protein</topology>
    </subcellularLocation>
</comment>
<evidence type="ECO:0000313" key="11">
    <source>
        <dbReference type="EMBL" id="KAG5543537.1"/>
    </source>
</evidence>
<dbReference type="Pfam" id="PF00067">
    <property type="entry name" value="p450"/>
    <property type="match status" value="1"/>
</dbReference>
<evidence type="ECO:0000256" key="10">
    <source>
        <dbReference type="ARBA" id="ARBA00023136"/>
    </source>
</evidence>
<dbReference type="Gene3D" id="1.10.630.10">
    <property type="entry name" value="Cytochrome P450"/>
    <property type="match status" value="1"/>
</dbReference>
<dbReference type="GO" id="GO:0005506">
    <property type="term" value="F:iron ion binding"/>
    <property type="evidence" value="ECO:0007669"/>
    <property type="project" value="InterPro"/>
</dbReference>
<comment type="similarity">
    <text evidence="2">Belongs to the cytochrome P450 family.</text>
</comment>
<keyword evidence="9" id="KW-0503">Monooxygenase</keyword>
<dbReference type="GO" id="GO:0020037">
    <property type="term" value="F:heme binding"/>
    <property type="evidence" value="ECO:0007669"/>
    <property type="project" value="InterPro"/>
</dbReference>
<dbReference type="InterPro" id="IPR002401">
    <property type="entry name" value="Cyt_P450_E_grp-I"/>
</dbReference>
<keyword evidence="8" id="KW-0408">Iron</keyword>
<gene>
    <name evidence="11" type="ORF">RHGRI_016315</name>
</gene>
<keyword evidence="7" id="KW-0560">Oxidoreductase</keyword>
<evidence type="ECO:0000256" key="2">
    <source>
        <dbReference type="ARBA" id="ARBA00010617"/>
    </source>
</evidence>
<evidence type="ECO:0000256" key="7">
    <source>
        <dbReference type="ARBA" id="ARBA00023002"/>
    </source>
</evidence>
<protein>
    <recommendedName>
        <fullName evidence="13">Cytochrome P450</fullName>
    </recommendedName>
</protein>
<evidence type="ECO:0000256" key="1">
    <source>
        <dbReference type="ARBA" id="ARBA00004167"/>
    </source>
</evidence>
<dbReference type="PANTHER" id="PTHR47947">
    <property type="entry name" value="CYTOCHROME P450 82C3-RELATED"/>
    <property type="match status" value="1"/>
</dbReference>
<keyword evidence="6" id="KW-1133">Transmembrane helix</keyword>
<dbReference type="PRINTS" id="PR00463">
    <property type="entry name" value="EP450I"/>
</dbReference>
<proteinExistence type="inferred from homology"/>
<keyword evidence="10" id="KW-0472">Membrane</keyword>
<reference evidence="11 12" key="1">
    <citation type="submission" date="2020-08" db="EMBL/GenBank/DDBJ databases">
        <title>Plant Genome Project.</title>
        <authorList>
            <person name="Zhang R.-G."/>
        </authorList>
    </citation>
    <scope>NUCLEOTIDE SEQUENCE [LARGE SCALE GENOMIC DNA]</scope>
    <source>
        <strain evidence="11">WSP0</strain>
        <tissue evidence="11">Leaf</tissue>
    </source>
</reference>
<accession>A0AAV6JTQ6</accession>
<evidence type="ECO:0000256" key="9">
    <source>
        <dbReference type="ARBA" id="ARBA00023033"/>
    </source>
</evidence>
<evidence type="ECO:0000256" key="6">
    <source>
        <dbReference type="ARBA" id="ARBA00022989"/>
    </source>
</evidence>
<sequence>MTFEWAMSLLLNHSKILNKARAELDAIVGANLLVDESDLSKQPYLQNIINETLRLFPAVPLLVPHESSDDCTIRGYDMARGTMLLVNAWAIHRDPKVLEDPTSFLGLSGLKVGKTKYHLALEGGVARG</sequence>
<organism evidence="11 12">
    <name type="scientific">Rhododendron griersonianum</name>
    <dbReference type="NCBI Taxonomy" id="479676"/>
    <lineage>
        <taxon>Eukaryota</taxon>
        <taxon>Viridiplantae</taxon>
        <taxon>Streptophyta</taxon>
        <taxon>Embryophyta</taxon>
        <taxon>Tracheophyta</taxon>
        <taxon>Spermatophyta</taxon>
        <taxon>Magnoliopsida</taxon>
        <taxon>eudicotyledons</taxon>
        <taxon>Gunneridae</taxon>
        <taxon>Pentapetalae</taxon>
        <taxon>asterids</taxon>
        <taxon>Ericales</taxon>
        <taxon>Ericaceae</taxon>
        <taxon>Ericoideae</taxon>
        <taxon>Rhodoreae</taxon>
        <taxon>Rhododendron</taxon>
    </lineage>
</organism>
<dbReference type="AlphaFoldDB" id="A0AAV6JTQ6"/>
<dbReference type="GO" id="GO:0016020">
    <property type="term" value="C:membrane"/>
    <property type="evidence" value="ECO:0007669"/>
    <property type="project" value="UniProtKB-SubCell"/>
</dbReference>
<dbReference type="InterPro" id="IPR036396">
    <property type="entry name" value="Cyt_P450_sf"/>
</dbReference>
<evidence type="ECO:0000313" key="12">
    <source>
        <dbReference type="Proteomes" id="UP000823749"/>
    </source>
</evidence>
<evidence type="ECO:0000256" key="8">
    <source>
        <dbReference type="ARBA" id="ARBA00023004"/>
    </source>
</evidence>
<evidence type="ECO:0008006" key="13">
    <source>
        <dbReference type="Google" id="ProtNLM"/>
    </source>
</evidence>
<name>A0AAV6JTQ6_9ERIC</name>
<keyword evidence="5" id="KW-0479">Metal-binding</keyword>
<evidence type="ECO:0000256" key="3">
    <source>
        <dbReference type="ARBA" id="ARBA00022617"/>
    </source>
</evidence>
<dbReference type="Proteomes" id="UP000823749">
    <property type="component" value="Chromosome 6"/>
</dbReference>
<keyword evidence="3" id="KW-0349">Heme</keyword>
<dbReference type="PANTHER" id="PTHR47947:SF62">
    <property type="entry name" value="CYTOCHROME P450, FAMILY 81, SUBFAMILY D, POLYPEPTIDE 5"/>
    <property type="match status" value="1"/>
</dbReference>
<dbReference type="InterPro" id="IPR001128">
    <property type="entry name" value="Cyt_P450"/>
</dbReference>
<dbReference type="GO" id="GO:0016705">
    <property type="term" value="F:oxidoreductase activity, acting on paired donors, with incorporation or reduction of molecular oxygen"/>
    <property type="evidence" value="ECO:0007669"/>
    <property type="project" value="InterPro"/>
</dbReference>
<dbReference type="EMBL" id="JACTNZ010000006">
    <property type="protein sequence ID" value="KAG5543537.1"/>
    <property type="molecule type" value="Genomic_DNA"/>
</dbReference>
<evidence type="ECO:0000256" key="5">
    <source>
        <dbReference type="ARBA" id="ARBA00022723"/>
    </source>
</evidence>
<comment type="caution">
    <text evidence="11">The sequence shown here is derived from an EMBL/GenBank/DDBJ whole genome shotgun (WGS) entry which is preliminary data.</text>
</comment>
<dbReference type="GO" id="GO:0004497">
    <property type="term" value="F:monooxygenase activity"/>
    <property type="evidence" value="ECO:0007669"/>
    <property type="project" value="UniProtKB-KW"/>
</dbReference>
<evidence type="ECO:0000256" key="4">
    <source>
        <dbReference type="ARBA" id="ARBA00022692"/>
    </source>
</evidence>
<keyword evidence="12" id="KW-1185">Reference proteome</keyword>
<dbReference type="InterPro" id="IPR050651">
    <property type="entry name" value="Plant_Cytochrome_P450_Monoox"/>
</dbReference>